<reference evidence="3" key="1">
    <citation type="journal article" date="2019" name="Int. J. Syst. Evol. Microbiol.">
        <title>The Global Catalogue of Microorganisms (GCM) 10K type strain sequencing project: providing services to taxonomists for standard genome sequencing and annotation.</title>
        <authorList>
            <consortium name="The Broad Institute Genomics Platform"/>
            <consortium name="The Broad Institute Genome Sequencing Center for Infectious Disease"/>
            <person name="Wu L."/>
            <person name="Ma J."/>
        </authorList>
    </citation>
    <scope>NUCLEOTIDE SEQUENCE [LARGE SCALE GENOMIC DNA]</scope>
    <source>
        <strain evidence="3">CCM 7282</strain>
    </source>
</reference>
<dbReference type="InterPro" id="IPR027954">
    <property type="entry name" value="Transcobalamin-like_C"/>
</dbReference>
<dbReference type="RefSeq" id="WP_062446452.1">
    <property type="nucleotide sequence ID" value="NZ_BMCJ01000003.1"/>
</dbReference>
<comment type="caution">
    <text evidence="2">The sequence shown here is derived from an EMBL/GenBank/DDBJ whole genome shotgun (WGS) entry which is preliminary data.</text>
</comment>
<dbReference type="Gene3D" id="2.170.130.30">
    <property type="match status" value="1"/>
</dbReference>
<evidence type="ECO:0000259" key="1">
    <source>
        <dbReference type="Pfam" id="PF14478"/>
    </source>
</evidence>
<evidence type="ECO:0000313" key="3">
    <source>
        <dbReference type="Proteomes" id="UP000619534"/>
    </source>
</evidence>
<gene>
    <name evidence="2" type="ORF">GCM10007216_17080</name>
</gene>
<evidence type="ECO:0000313" key="2">
    <source>
        <dbReference type="EMBL" id="GGC87003.1"/>
    </source>
</evidence>
<sequence>MLNIKQFIVALLMTVAVLTGCQSESEESSQAQQEQQEQVPVKVTISQEEGKEMVAEKELEVEEGTSLMEVLKNNFEDVEEKDGFVTKIEGIEAKEGEQKAWFFTINGEDASVGAKEYKVEENDSFTFDFHAWD</sequence>
<dbReference type="EMBL" id="BMCJ01000003">
    <property type="protein sequence ID" value="GGC87003.1"/>
    <property type="molecule type" value="Genomic_DNA"/>
</dbReference>
<dbReference type="Pfam" id="PF14478">
    <property type="entry name" value="DUF4430"/>
    <property type="match status" value="1"/>
</dbReference>
<dbReference type="Proteomes" id="UP000619534">
    <property type="component" value="Unassembled WGS sequence"/>
</dbReference>
<keyword evidence="3" id="KW-1185">Reference proteome</keyword>
<name>A0ABQ1NXX5_9BACI</name>
<accession>A0ABQ1NXX5</accession>
<protein>
    <recommendedName>
        <fullName evidence="1">Transcobalamin-like C-terminal domain-containing protein</fullName>
    </recommendedName>
</protein>
<feature type="domain" description="Transcobalamin-like C-terminal" evidence="1">
    <location>
        <begin position="64"/>
        <end position="130"/>
    </location>
</feature>
<dbReference type="PROSITE" id="PS51257">
    <property type="entry name" value="PROKAR_LIPOPROTEIN"/>
    <property type="match status" value="1"/>
</dbReference>
<proteinExistence type="predicted"/>
<organism evidence="2 3">
    <name type="scientific">Thalassobacillus devorans</name>
    <dbReference type="NCBI Taxonomy" id="279813"/>
    <lineage>
        <taxon>Bacteria</taxon>
        <taxon>Bacillati</taxon>
        <taxon>Bacillota</taxon>
        <taxon>Bacilli</taxon>
        <taxon>Bacillales</taxon>
        <taxon>Bacillaceae</taxon>
        <taxon>Thalassobacillus</taxon>
    </lineage>
</organism>